<organism evidence="2 3">
    <name type="scientific">Steinernema hermaphroditum</name>
    <dbReference type="NCBI Taxonomy" id="289476"/>
    <lineage>
        <taxon>Eukaryota</taxon>
        <taxon>Metazoa</taxon>
        <taxon>Ecdysozoa</taxon>
        <taxon>Nematoda</taxon>
        <taxon>Chromadorea</taxon>
        <taxon>Rhabditida</taxon>
        <taxon>Tylenchina</taxon>
        <taxon>Panagrolaimomorpha</taxon>
        <taxon>Strongyloidoidea</taxon>
        <taxon>Steinernematidae</taxon>
        <taxon>Steinernema</taxon>
    </lineage>
</organism>
<feature type="compositionally biased region" description="Gly residues" evidence="1">
    <location>
        <begin position="22"/>
        <end position="33"/>
    </location>
</feature>
<evidence type="ECO:0000313" key="2">
    <source>
        <dbReference type="EMBL" id="KAK0422599.1"/>
    </source>
</evidence>
<evidence type="ECO:0000313" key="3">
    <source>
        <dbReference type="Proteomes" id="UP001175271"/>
    </source>
</evidence>
<dbReference type="EMBL" id="JAUCMV010000001">
    <property type="protein sequence ID" value="KAK0422599.1"/>
    <property type="molecule type" value="Genomic_DNA"/>
</dbReference>
<feature type="region of interest" description="Disordered" evidence="1">
    <location>
        <begin position="1"/>
        <end position="65"/>
    </location>
</feature>
<reference evidence="2" key="1">
    <citation type="submission" date="2023-06" db="EMBL/GenBank/DDBJ databases">
        <title>Genomic analysis of the entomopathogenic nematode Steinernema hermaphroditum.</title>
        <authorList>
            <person name="Schwarz E.M."/>
            <person name="Heppert J.K."/>
            <person name="Baniya A."/>
            <person name="Schwartz H.T."/>
            <person name="Tan C.-H."/>
            <person name="Antoshechkin I."/>
            <person name="Sternberg P.W."/>
            <person name="Goodrich-Blair H."/>
            <person name="Dillman A.R."/>
        </authorList>
    </citation>
    <scope>NUCLEOTIDE SEQUENCE</scope>
    <source>
        <strain evidence="2">PS9179</strain>
        <tissue evidence="2">Whole animal</tissue>
    </source>
</reference>
<accession>A0AA39M6S2</accession>
<dbReference type="Proteomes" id="UP001175271">
    <property type="component" value="Unassembled WGS sequence"/>
</dbReference>
<protein>
    <submittedName>
        <fullName evidence="2">Uncharacterized protein</fullName>
    </submittedName>
</protein>
<dbReference type="AlphaFoldDB" id="A0AA39M6S2"/>
<name>A0AA39M6S2_9BILA</name>
<keyword evidence="3" id="KW-1185">Reference proteome</keyword>
<gene>
    <name evidence="2" type="ORF">QR680_007662</name>
</gene>
<comment type="caution">
    <text evidence="2">The sequence shown here is derived from an EMBL/GenBank/DDBJ whole genome shotgun (WGS) entry which is preliminary data.</text>
</comment>
<evidence type="ECO:0000256" key="1">
    <source>
        <dbReference type="SAM" id="MobiDB-lite"/>
    </source>
</evidence>
<sequence>MSNSLNGGEGEGPTGAGAVRIDGGGLAPGGAPGGQDRQPAPRGRRVRRGPSGAGHRDDGGPASGGAGGPAHVLLLVIATPFLVDPEVLAKAAMAHFISRFHSLDDLMEELTAAVRTMQEDRFDVDYPEDIFVLVDNAMLYQEEVERQMSRARSPSYIE</sequence>
<proteinExistence type="predicted"/>